<feature type="chain" id="PRO_5046135487" evidence="1">
    <location>
        <begin position="20"/>
        <end position="240"/>
    </location>
</feature>
<reference evidence="3 4" key="1">
    <citation type="submission" date="2016-10" db="EMBL/GenBank/DDBJ databases">
        <authorList>
            <person name="Varghese N."/>
            <person name="Submissions S."/>
        </authorList>
    </citation>
    <scope>NUCLEOTIDE SEQUENCE [LARGE SCALE GENOMIC DNA]</scope>
    <source>
        <strain evidence="3 4">YR512</strain>
    </source>
</reference>
<organism evidence="3 4">
    <name type="scientific">Candidatus Pantoea symbiotica</name>
    <dbReference type="NCBI Taxonomy" id="1884370"/>
    <lineage>
        <taxon>Bacteria</taxon>
        <taxon>Pseudomonadati</taxon>
        <taxon>Pseudomonadota</taxon>
        <taxon>Gammaproteobacteria</taxon>
        <taxon>Enterobacterales</taxon>
        <taxon>Erwiniaceae</taxon>
        <taxon>Pantoea</taxon>
    </lineage>
</organism>
<evidence type="ECO:0000256" key="1">
    <source>
        <dbReference type="SAM" id="SignalP"/>
    </source>
</evidence>
<accession>A0A1I3WVA8</accession>
<evidence type="ECO:0000313" key="4">
    <source>
        <dbReference type="Proteomes" id="UP000198841"/>
    </source>
</evidence>
<dbReference type="PANTHER" id="PTHR30383">
    <property type="entry name" value="THIOESTERASE 1/PROTEASE 1/LYSOPHOSPHOLIPASE L1"/>
    <property type="match status" value="1"/>
</dbReference>
<evidence type="ECO:0000313" key="3">
    <source>
        <dbReference type="EMBL" id="SFK11438.1"/>
    </source>
</evidence>
<dbReference type="SUPFAM" id="SSF52266">
    <property type="entry name" value="SGNH hydrolase"/>
    <property type="match status" value="1"/>
</dbReference>
<sequence>MRKTLLAFLITSAPLLAQADDHPGTFIIAAYGDSTTAGVTASGGRNIISQNNEVSFLQQMLREKYGNNIEVKNHGMPGAQVSVLVYNKDNTPMDWSERMAKSDANMILINYAINDARINFFKDKGERIETPEEYKRIITELVKGAKANNKLVVLQEPNPICGKAERWNVWPYVYQLNEVAKEQQVPIVKQFSVIKENRDWQSEMSPDCIHPNEMLYKQKAERTFNVLSSTFDSVLSRHSS</sequence>
<dbReference type="InterPro" id="IPR051532">
    <property type="entry name" value="Ester_Hydrolysis_Enzymes"/>
</dbReference>
<dbReference type="InterPro" id="IPR036514">
    <property type="entry name" value="SGNH_hydro_sf"/>
</dbReference>
<dbReference type="InterPro" id="IPR013830">
    <property type="entry name" value="SGNH_hydro"/>
</dbReference>
<dbReference type="Pfam" id="PF13472">
    <property type="entry name" value="Lipase_GDSL_2"/>
    <property type="match status" value="1"/>
</dbReference>
<proteinExistence type="predicted"/>
<dbReference type="PANTHER" id="PTHR30383:SF5">
    <property type="entry name" value="SGNH HYDROLASE-TYPE ESTERASE DOMAIN-CONTAINING PROTEIN"/>
    <property type="match status" value="1"/>
</dbReference>
<keyword evidence="1" id="KW-0732">Signal</keyword>
<dbReference type="RefSeq" id="WP_008104871.1">
    <property type="nucleotide sequence ID" value="NZ_FOSD01000004.1"/>
</dbReference>
<feature type="domain" description="SGNH hydrolase-type esterase" evidence="2">
    <location>
        <begin position="30"/>
        <end position="216"/>
    </location>
</feature>
<evidence type="ECO:0000259" key="2">
    <source>
        <dbReference type="Pfam" id="PF13472"/>
    </source>
</evidence>
<gene>
    <name evidence="3" type="ORF">SAMN05518863_104424</name>
</gene>
<dbReference type="CDD" id="cd00229">
    <property type="entry name" value="SGNH_hydrolase"/>
    <property type="match status" value="1"/>
</dbReference>
<comment type="caution">
    <text evidence="3">The sequence shown here is derived from an EMBL/GenBank/DDBJ whole genome shotgun (WGS) entry which is preliminary data.</text>
</comment>
<dbReference type="EMBL" id="FOSD01000004">
    <property type="protein sequence ID" value="SFK11438.1"/>
    <property type="molecule type" value="Genomic_DNA"/>
</dbReference>
<dbReference type="Proteomes" id="UP000198841">
    <property type="component" value="Unassembled WGS sequence"/>
</dbReference>
<protein>
    <submittedName>
        <fullName evidence="3">Lysophospholipase L1</fullName>
    </submittedName>
</protein>
<name>A0A1I3WVA8_9GAMM</name>
<dbReference type="Gene3D" id="3.40.50.1110">
    <property type="entry name" value="SGNH hydrolase"/>
    <property type="match status" value="1"/>
</dbReference>
<feature type="signal peptide" evidence="1">
    <location>
        <begin position="1"/>
        <end position="19"/>
    </location>
</feature>
<keyword evidence="4" id="KW-1185">Reference proteome</keyword>